<keyword evidence="15" id="KW-1185">Reference proteome</keyword>
<dbReference type="PANTHER" id="PTHR27005:SF436">
    <property type="entry name" value="WALL-ASSOCIATED RECEPTOR KINASE-LIKE PROTEIN 9"/>
    <property type="match status" value="1"/>
</dbReference>
<organism evidence="14 15">
    <name type="scientific">Rhynchospora tenuis</name>
    <dbReference type="NCBI Taxonomy" id="198213"/>
    <lineage>
        <taxon>Eukaryota</taxon>
        <taxon>Viridiplantae</taxon>
        <taxon>Streptophyta</taxon>
        <taxon>Embryophyta</taxon>
        <taxon>Tracheophyta</taxon>
        <taxon>Spermatophyta</taxon>
        <taxon>Magnoliopsida</taxon>
        <taxon>Liliopsida</taxon>
        <taxon>Poales</taxon>
        <taxon>Cyperaceae</taxon>
        <taxon>Cyperoideae</taxon>
        <taxon>Rhynchosporeae</taxon>
        <taxon>Rhynchospora</taxon>
    </lineage>
</organism>
<keyword evidence="4" id="KW-0812">Transmembrane</keyword>
<evidence type="ECO:0000256" key="4">
    <source>
        <dbReference type="ARBA" id="ARBA00022692"/>
    </source>
</evidence>
<keyword evidence="6 11" id="KW-0547">Nucleotide-binding</keyword>
<feature type="binding site" evidence="11">
    <location>
        <position position="44"/>
    </location>
    <ligand>
        <name>ATP</name>
        <dbReference type="ChEBI" id="CHEBI:30616"/>
    </ligand>
</feature>
<dbReference type="Gene3D" id="3.30.200.20">
    <property type="entry name" value="Phosphorylase Kinase, domain 1"/>
    <property type="match status" value="1"/>
</dbReference>
<dbReference type="PROSITE" id="PS00107">
    <property type="entry name" value="PROTEIN_KINASE_ATP"/>
    <property type="match status" value="1"/>
</dbReference>
<dbReference type="EMBL" id="JAMRDG010000001">
    <property type="protein sequence ID" value="KAJ3705177.1"/>
    <property type="molecule type" value="Genomic_DNA"/>
</dbReference>
<dbReference type="GO" id="GO:0004674">
    <property type="term" value="F:protein serine/threonine kinase activity"/>
    <property type="evidence" value="ECO:0007669"/>
    <property type="project" value="UniProtKB-KW"/>
</dbReference>
<dbReference type="AlphaFoldDB" id="A0AAD6EXU2"/>
<keyword evidence="10" id="KW-0472">Membrane</keyword>
<comment type="similarity">
    <text evidence="12">Belongs to the protein kinase superfamily.</text>
</comment>
<dbReference type="GO" id="GO:0005524">
    <property type="term" value="F:ATP binding"/>
    <property type="evidence" value="ECO:0007669"/>
    <property type="project" value="UniProtKB-UniRule"/>
</dbReference>
<evidence type="ECO:0000259" key="13">
    <source>
        <dbReference type="PROSITE" id="PS50011"/>
    </source>
</evidence>
<dbReference type="InterPro" id="IPR008271">
    <property type="entry name" value="Ser/Thr_kinase_AS"/>
</dbReference>
<evidence type="ECO:0000313" key="15">
    <source>
        <dbReference type="Proteomes" id="UP001210211"/>
    </source>
</evidence>
<dbReference type="PROSITE" id="PS50011">
    <property type="entry name" value="PROTEIN_KINASE_DOM"/>
    <property type="match status" value="1"/>
</dbReference>
<dbReference type="InterPro" id="IPR045274">
    <property type="entry name" value="WAK-like"/>
</dbReference>
<evidence type="ECO:0000256" key="5">
    <source>
        <dbReference type="ARBA" id="ARBA00022729"/>
    </source>
</evidence>
<dbReference type="InterPro" id="IPR000719">
    <property type="entry name" value="Prot_kinase_dom"/>
</dbReference>
<evidence type="ECO:0000256" key="8">
    <source>
        <dbReference type="ARBA" id="ARBA00022840"/>
    </source>
</evidence>
<comment type="caution">
    <text evidence="14">The sequence shown here is derived from an EMBL/GenBank/DDBJ whole genome shotgun (WGS) entry which is preliminary data.</text>
</comment>
<dbReference type="PROSITE" id="PS00108">
    <property type="entry name" value="PROTEIN_KINASE_ST"/>
    <property type="match status" value="1"/>
</dbReference>
<dbReference type="FunFam" id="1.10.510.10:FF:000084">
    <property type="entry name" value="Wall-associated receptor kinase 2"/>
    <property type="match status" value="1"/>
</dbReference>
<evidence type="ECO:0000256" key="6">
    <source>
        <dbReference type="ARBA" id="ARBA00022741"/>
    </source>
</evidence>
<evidence type="ECO:0000256" key="7">
    <source>
        <dbReference type="ARBA" id="ARBA00022777"/>
    </source>
</evidence>
<name>A0AAD6EXU2_9POAL</name>
<evidence type="ECO:0000256" key="10">
    <source>
        <dbReference type="ARBA" id="ARBA00023136"/>
    </source>
</evidence>
<evidence type="ECO:0000256" key="11">
    <source>
        <dbReference type="PROSITE-ProRule" id="PRU10141"/>
    </source>
</evidence>
<feature type="domain" description="Protein kinase" evidence="13">
    <location>
        <begin position="16"/>
        <end position="288"/>
    </location>
</feature>
<comment type="subcellular location">
    <subcellularLocation>
        <location evidence="1">Membrane</location>
        <topology evidence="1">Single-pass type I membrane protein</topology>
    </subcellularLocation>
</comment>
<keyword evidence="8 11" id="KW-0067">ATP-binding</keyword>
<gene>
    <name evidence="14" type="ORF">LUZ61_008882</name>
</gene>
<reference evidence="14 15" key="1">
    <citation type="journal article" date="2022" name="Cell">
        <title>Repeat-based holocentromeres influence genome architecture and karyotype evolution.</title>
        <authorList>
            <person name="Hofstatter P.G."/>
            <person name="Thangavel G."/>
            <person name="Lux T."/>
            <person name="Neumann P."/>
            <person name="Vondrak T."/>
            <person name="Novak P."/>
            <person name="Zhang M."/>
            <person name="Costa L."/>
            <person name="Castellani M."/>
            <person name="Scott A."/>
            <person name="Toegelov H."/>
            <person name="Fuchs J."/>
            <person name="Mata-Sucre Y."/>
            <person name="Dias Y."/>
            <person name="Vanzela A.L.L."/>
            <person name="Huettel B."/>
            <person name="Almeida C.C.S."/>
            <person name="Simkova H."/>
            <person name="Souza G."/>
            <person name="Pedrosa-Harand A."/>
            <person name="Macas J."/>
            <person name="Mayer K.F.X."/>
            <person name="Houben A."/>
            <person name="Marques A."/>
        </authorList>
    </citation>
    <scope>NUCLEOTIDE SEQUENCE [LARGE SCALE GENOMIC DNA]</scope>
    <source>
        <strain evidence="14">RhyTen1mFocal</strain>
    </source>
</reference>
<dbReference type="PANTHER" id="PTHR27005">
    <property type="entry name" value="WALL-ASSOCIATED RECEPTOR KINASE-LIKE 21"/>
    <property type="match status" value="1"/>
</dbReference>
<sequence length="340" mass="38310">MKVFGIEELEKATNKFDEARILGCGGHGTVYKGILSDLRVVAIKISKIIIQSEIDQFINEIVILSQVNHRNVVKLLGCCLETEVPLLVYEFISNGTLSDHLHVQGRNSLPWKDRIRIALETARAISYLHSAASMSVFHRDLKCTNILLDDCLTAKLSDFGASKSVKIDQTGLTTAIQGTYGYLDPEYYYTGRLTEKSDVYSFGVILAELLTRKKAYSSSMPSESGNLIAQFLTVVAKNRLFDIIDSQIRKEGPIEQIEEVAMLTERCLRLRGEERPGMKEVEVRLELIWDSKKGSSHPPKPISQYLVEQMSIPRITTIGDDRSRQYSLEEEMLLSAKFGR</sequence>
<keyword evidence="9" id="KW-1133">Transmembrane helix</keyword>
<dbReference type="InterPro" id="IPR001245">
    <property type="entry name" value="Ser-Thr/Tyr_kinase_cat_dom"/>
</dbReference>
<dbReference type="SUPFAM" id="SSF56112">
    <property type="entry name" value="Protein kinase-like (PK-like)"/>
    <property type="match status" value="1"/>
</dbReference>
<evidence type="ECO:0000256" key="3">
    <source>
        <dbReference type="ARBA" id="ARBA00022679"/>
    </source>
</evidence>
<dbReference type="GO" id="GO:0005886">
    <property type="term" value="C:plasma membrane"/>
    <property type="evidence" value="ECO:0007669"/>
    <property type="project" value="TreeGrafter"/>
</dbReference>
<dbReference type="InterPro" id="IPR017441">
    <property type="entry name" value="Protein_kinase_ATP_BS"/>
</dbReference>
<evidence type="ECO:0000256" key="9">
    <source>
        <dbReference type="ARBA" id="ARBA00022989"/>
    </source>
</evidence>
<evidence type="ECO:0000256" key="1">
    <source>
        <dbReference type="ARBA" id="ARBA00004479"/>
    </source>
</evidence>
<dbReference type="GO" id="GO:0007166">
    <property type="term" value="P:cell surface receptor signaling pathway"/>
    <property type="evidence" value="ECO:0007669"/>
    <property type="project" value="InterPro"/>
</dbReference>
<dbReference type="SMART" id="SM00220">
    <property type="entry name" value="S_TKc"/>
    <property type="match status" value="1"/>
</dbReference>
<dbReference type="FunFam" id="3.30.200.20:FF:000043">
    <property type="entry name" value="Wall-associated receptor kinase 2"/>
    <property type="match status" value="1"/>
</dbReference>
<keyword evidence="7" id="KW-0418">Kinase</keyword>
<protein>
    <recommendedName>
        <fullName evidence="13">Protein kinase domain-containing protein</fullName>
    </recommendedName>
</protein>
<dbReference type="InterPro" id="IPR011009">
    <property type="entry name" value="Kinase-like_dom_sf"/>
</dbReference>
<evidence type="ECO:0000256" key="2">
    <source>
        <dbReference type="ARBA" id="ARBA00022527"/>
    </source>
</evidence>
<proteinExistence type="inferred from homology"/>
<accession>A0AAD6EXU2</accession>
<evidence type="ECO:0000256" key="12">
    <source>
        <dbReference type="RuleBase" id="RU000304"/>
    </source>
</evidence>
<keyword evidence="5" id="KW-0732">Signal</keyword>
<dbReference type="Proteomes" id="UP001210211">
    <property type="component" value="Unassembled WGS sequence"/>
</dbReference>
<keyword evidence="2 12" id="KW-0723">Serine/threonine-protein kinase</keyword>
<evidence type="ECO:0000313" key="14">
    <source>
        <dbReference type="EMBL" id="KAJ3705177.1"/>
    </source>
</evidence>
<dbReference type="Gene3D" id="1.10.510.10">
    <property type="entry name" value="Transferase(Phosphotransferase) domain 1"/>
    <property type="match status" value="1"/>
</dbReference>
<keyword evidence="3" id="KW-0808">Transferase</keyword>
<dbReference type="Pfam" id="PF07714">
    <property type="entry name" value="PK_Tyr_Ser-Thr"/>
    <property type="match status" value="1"/>
</dbReference>